<comment type="caution">
    <text evidence="1">The sequence shown here is derived from an EMBL/GenBank/DDBJ whole genome shotgun (WGS) entry which is preliminary data.</text>
</comment>
<sequence length="70" mass="7694">MSPPQSTVNLPDNPISKLEQAMIASKCGMVHLYKCDSKDENGVPLYVGEYMLGMSAFQFSLNLFISPLPV</sequence>
<proteinExistence type="predicted"/>
<evidence type="ECO:0000313" key="2">
    <source>
        <dbReference type="Proteomes" id="UP000828390"/>
    </source>
</evidence>
<organism evidence="1 2">
    <name type="scientific">Dreissena polymorpha</name>
    <name type="common">Zebra mussel</name>
    <name type="synonym">Mytilus polymorpha</name>
    <dbReference type="NCBI Taxonomy" id="45954"/>
    <lineage>
        <taxon>Eukaryota</taxon>
        <taxon>Metazoa</taxon>
        <taxon>Spiralia</taxon>
        <taxon>Lophotrochozoa</taxon>
        <taxon>Mollusca</taxon>
        <taxon>Bivalvia</taxon>
        <taxon>Autobranchia</taxon>
        <taxon>Heteroconchia</taxon>
        <taxon>Euheterodonta</taxon>
        <taxon>Imparidentia</taxon>
        <taxon>Neoheterodontei</taxon>
        <taxon>Myida</taxon>
        <taxon>Dreissenoidea</taxon>
        <taxon>Dreissenidae</taxon>
        <taxon>Dreissena</taxon>
    </lineage>
</organism>
<name>A0A9D4ELH2_DREPO</name>
<dbReference type="AlphaFoldDB" id="A0A9D4ELH2"/>
<reference evidence="1" key="1">
    <citation type="journal article" date="2019" name="bioRxiv">
        <title>The Genome of the Zebra Mussel, Dreissena polymorpha: A Resource for Invasive Species Research.</title>
        <authorList>
            <person name="McCartney M.A."/>
            <person name="Auch B."/>
            <person name="Kono T."/>
            <person name="Mallez S."/>
            <person name="Zhang Y."/>
            <person name="Obille A."/>
            <person name="Becker A."/>
            <person name="Abrahante J.E."/>
            <person name="Garbe J."/>
            <person name="Badalamenti J.P."/>
            <person name="Herman A."/>
            <person name="Mangelson H."/>
            <person name="Liachko I."/>
            <person name="Sullivan S."/>
            <person name="Sone E.D."/>
            <person name="Koren S."/>
            <person name="Silverstein K.A.T."/>
            <person name="Beckman K.B."/>
            <person name="Gohl D.M."/>
        </authorList>
    </citation>
    <scope>NUCLEOTIDE SEQUENCE</scope>
    <source>
        <strain evidence="1">Duluth1</strain>
        <tissue evidence="1">Whole animal</tissue>
    </source>
</reference>
<reference evidence="1" key="2">
    <citation type="submission" date="2020-11" db="EMBL/GenBank/DDBJ databases">
        <authorList>
            <person name="McCartney M.A."/>
            <person name="Auch B."/>
            <person name="Kono T."/>
            <person name="Mallez S."/>
            <person name="Becker A."/>
            <person name="Gohl D.M."/>
            <person name="Silverstein K.A.T."/>
            <person name="Koren S."/>
            <person name="Bechman K.B."/>
            <person name="Herman A."/>
            <person name="Abrahante J.E."/>
            <person name="Garbe J."/>
        </authorList>
    </citation>
    <scope>NUCLEOTIDE SEQUENCE</scope>
    <source>
        <strain evidence="1">Duluth1</strain>
        <tissue evidence="1">Whole animal</tissue>
    </source>
</reference>
<gene>
    <name evidence="1" type="ORF">DPMN_157932</name>
</gene>
<accession>A0A9D4ELH2</accession>
<keyword evidence="2" id="KW-1185">Reference proteome</keyword>
<dbReference type="EMBL" id="JAIWYP010000008">
    <property type="protein sequence ID" value="KAH3780122.1"/>
    <property type="molecule type" value="Genomic_DNA"/>
</dbReference>
<protein>
    <submittedName>
        <fullName evidence="1">Uncharacterized protein</fullName>
    </submittedName>
</protein>
<dbReference type="Proteomes" id="UP000828390">
    <property type="component" value="Unassembled WGS sequence"/>
</dbReference>
<evidence type="ECO:0000313" key="1">
    <source>
        <dbReference type="EMBL" id="KAH3780122.1"/>
    </source>
</evidence>